<evidence type="ECO:0000256" key="3">
    <source>
        <dbReference type="ARBA" id="ARBA00022448"/>
    </source>
</evidence>
<dbReference type="PANTHER" id="PTHR43649">
    <property type="entry name" value="ARABINOSE-BINDING PROTEIN-RELATED"/>
    <property type="match status" value="1"/>
</dbReference>
<dbReference type="CDD" id="cd13585">
    <property type="entry name" value="PBP2_TMBP_like"/>
    <property type="match status" value="1"/>
</dbReference>
<dbReference type="EMBL" id="BAABGP010000008">
    <property type="protein sequence ID" value="GAA4483315.1"/>
    <property type="molecule type" value="Genomic_DNA"/>
</dbReference>
<dbReference type="Gene3D" id="3.40.190.10">
    <property type="entry name" value="Periplasmic binding protein-like II"/>
    <property type="match status" value="1"/>
</dbReference>
<keyword evidence="3" id="KW-0813">Transport</keyword>
<keyword evidence="4 5" id="KW-0732">Signal</keyword>
<name>A0ABP8P7W5_9MICO</name>
<evidence type="ECO:0000256" key="5">
    <source>
        <dbReference type="SAM" id="SignalP"/>
    </source>
</evidence>
<keyword evidence="7" id="KW-1185">Reference proteome</keyword>
<evidence type="ECO:0000256" key="2">
    <source>
        <dbReference type="ARBA" id="ARBA00008520"/>
    </source>
</evidence>
<comment type="caution">
    <text evidence="6">The sequence shown here is derived from an EMBL/GenBank/DDBJ whole genome shotgun (WGS) entry which is preliminary data.</text>
</comment>
<evidence type="ECO:0000313" key="6">
    <source>
        <dbReference type="EMBL" id="GAA4483315.1"/>
    </source>
</evidence>
<proteinExistence type="inferred from homology"/>
<evidence type="ECO:0000256" key="1">
    <source>
        <dbReference type="ARBA" id="ARBA00004196"/>
    </source>
</evidence>
<organism evidence="6 7">
    <name type="scientific">Microbacterium panaciterrae</name>
    <dbReference type="NCBI Taxonomy" id="985759"/>
    <lineage>
        <taxon>Bacteria</taxon>
        <taxon>Bacillati</taxon>
        <taxon>Actinomycetota</taxon>
        <taxon>Actinomycetes</taxon>
        <taxon>Micrococcales</taxon>
        <taxon>Microbacteriaceae</taxon>
        <taxon>Microbacterium</taxon>
    </lineage>
</organism>
<dbReference type="InterPro" id="IPR006059">
    <property type="entry name" value="SBP"/>
</dbReference>
<reference evidence="7" key="1">
    <citation type="journal article" date="2019" name="Int. J. Syst. Evol. Microbiol.">
        <title>The Global Catalogue of Microorganisms (GCM) 10K type strain sequencing project: providing services to taxonomists for standard genome sequencing and annotation.</title>
        <authorList>
            <consortium name="The Broad Institute Genomics Platform"/>
            <consortium name="The Broad Institute Genome Sequencing Center for Infectious Disease"/>
            <person name="Wu L."/>
            <person name="Ma J."/>
        </authorList>
    </citation>
    <scope>NUCLEOTIDE SEQUENCE [LARGE SCALE GENOMIC DNA]</scope>
    <source>
        <strain evidence="7">JCM 17839</strain>
    </source>
</reference>
<protein>
    <submittedName>
        <fullName evidence="6">Sugar ABC transporter substrate-binding protein</fullName>
    </submittedName>
</protein>
<dbReference type="Pfam" id="PF01547">
    <property type="entry name" value="SBP_bac_1"/>
    <property type="match status" value="1"/>
</dbReference>
<evidence type="ECO:0000313" key="7">
    <source>
        <dbReference type="Proteomes" id="UP001500731"/>
    </source>
</evidence>
<dbReference type="PANTHER" id="PTHR43649:SF31">
    <property type="entry name" value="SN-GLYCEROL-3-PHOSPHATE-BINDING PERIPLASMIC PROTEIN UGPB"/>
    <property type="match status" value="1"/>
</dbReference>
<comment type="similarity">
    <text evidence="2">Belongs to the bacterial solute-binding protein 1 family.</text>
</comment>
<gene>
    <name evidence="6" type="ORF">GCM10023171_14590</name>
</gene>
<dbReference type="Proteomes" id="UP001500731">
    <property type="component" value="Unassembled WGS sequence"/>
</dbReference>
<sequence length="419" mass="44300">MKKIHLVPAAAFTVGAALVLTGCGAGSSSAGADSKTVVVDMWAGSADDTKALQAQVDIAKKQNPDLKIELRTSPWNDFFTKLTTNMASGNMACVTGMNSGMLSSYTAGFQKLAAADLTAAGLKEGDFAAGTTEILKNKGDLYGLPFDTATMLVYYNADQLKAAGAADPKPGWTFDDFEKTAKAATRDGKQGFAVGMGDFQWQALPIAKAGVQPATQDGKLQLTDKKFEDASSWYASLVTDQKVALPVASASDGGWGEDQYSNGNAAMAVDGTWNAVSYLKNQAGFTAGMAPLPSNGNGSLSLILGSGYGISKTCKNKDAALKVLGSLLSKDSQDYIASSGRSYPARTESQPLYFQSIDEKFRPQVEEVFKAAFSHVQGQYVTDNWSKVGTYVQPQLVSVYNGQAKMADVLQSAQQQFGK</sequence>
<feature type="chain" id="PRO_5045353029" evidence="5">
    <location>
        <begin position="33"/>
        <end position="419"/>
    </location>
</feature>
<dbReference type="InterPro" id="IPR050490">
    <property type="entry name" value="Bact_solute-bd_prot1"/>
</dbReference>
<comment type="subcellular location">
    <subcellularLocation>
        <location evidence="1">Cell envelope</location>
    </subcellularLocation>
</comment>
<dbReference type="SUPFAM" id="SSF53850">
    <property type="entry name" value="Periplasmic binding protein-like II"/>
    <property type="match status" value="1"/>
</dbReference>
<dbReference type="PROSITE" id="PS51257">
    <property type="entry name" value="PROKAR_LIPOPROTEIN"/>
    <property type="match status" value="1"/>
</dbReference>
<accession>A0ABP8P7W5</accession>
<evidence type="ECO:0000256" key="4">
    <source>
        <dbReference type="ARBA" id="ARBA00022729"/>
    </source>
</evidence>
<dbReference type="RefSeq" id="WP_345185655.1">
    <property type="nucleotide sequence ID" value="NZ_BAABGP010000008.1"/>
</dbReference>
<feature type="signal peptide" evidence="5">
    <location>
        <begin position="1"/>
        <end position="32"/>
    </location>
</feature>